<dbReference type="AlphaFoldDB" id="A0A542YKU7"/>
<gene>
    <name evidence="8" type="ORF">FB562_1806</name>
</gene>
<evidence type="ECO:0000256" key="5">
    <source>
        <dbReference type="ARBA" id="ARBA00023136"/>
    </source>
</evidence>
<evidence type="ECO:0000256" key="2">
    <source>
        <dbReference type="ARBA" id="ARBA00022475"/>
    </source>
</evidence>
<dbReference type="Proteomes" id="UP000317998">
    <property type="component" value="Unassembled WGS sequence"/>
</dbReference>
<protein>
    <submittedName>
        <fullName evidence="8">Membrane protein</fullName>
    </submittedName>
</protein>
<evidence type="ECO:0000256" key="1">
    <source>
        <dbReference type="ARBA" id="ARBA00004651"/>
    </source>
</evidence>
<comment type="subcellular location">
    <subcellularLocation>
        <location evidence="1">Cell membrane</location>
        <topology evidence="1">Multi-pass membrane protein</topology>
    </subcellularLocation>
</comment>
<dbReference type="EMBL" id="VFOM01000001">
    <property type="protein sequence ID" value="TQL48708.1"/>
    <property type="molecule type" value="Genomic_DNA"/>
</dbReference>
<dbReference type="GO" id="GO:0005886">
    <property type="term" value="C:plasma membrane"/>
    <property type="evidence" value="ECO:0007669"/>
    <property type="project" value="UniProtKB-SubCell"/>
</dbReference>
<evidence type="ECO:0000256" key="6">
    <source>
        <dbReference type="SAM" id="MobiDB-lite"/>
    </source>
</evidence>
<feature type="transmembrane region" description="Helical" evidence="7">
    <location>
        <begin position="99"/>
        <end position="120"/>
    </location>
</feature>
<keyword evidence="2" id="KW-1003">Cell membrane</keyword>
<evidence type="ECO:0000256" key="3">
    <source>
        <dbReference type="ARBA" id="ARBA00022692"/>
    </source>
</evidence>
<keyword evidence="5 7" id="KW-0472">Membrane</keyword>
<dbReference type="InterPro" id="IPR017039">
    <property type="entry name" value="Virul_fac_BrkB"/>
</dbReference>
<name>A0A542YKU7_9MICO</name>
<evidence type="ECO:0000256" key="7">
    <source>
        <dbReference type="SAM" id="Phobius"/>
    </source>
</evidence>
<dbReference type="Pfam" id="PF03631">
    <property type="entry name" value="Virul_fac_BrkB"/>
    <property type="match status" value="1"/>
</dbReference>
<accession>A0A542YKU7</accession>
<comment type="caution">
    <text evidence="8">The sequence shown here is derived from an EMBL/GenBank/DDBJ whole genome shotgun (WGS) entry which is preliminary data.</text>
</comment>
<dbReference type="PANTHER" id="PTHR30213:SF1">
    <property type="entry name" value="INNER MEMBRANE PROTEIN YHJD"/>
    <property type="match status" value="1"/>
</dbReference>
<feature type="transmembrane region" description="Helical" evidence="7">
    <location>
        <begin position="258"/>
        <end position="282"/>
    </location>
</feature>
<keyword evidence="4 7" id="KW-1133">Transmembrane helix</keyword>
<feature type="transmembrane region" description="Helical" evidence="7">
    <location>
        <begin position="147"/>
        <end position="166"/>
    </location>
</feature>
<feature type="transmembrane region" description="Helical" evidence="7">
    <location>
        <begin position="186"/>
        <end position="211"/>
    </location>
</feature>
<evidence type="ECO:0000313" key="8">
    <source>
        <dbReference type="EMBL" id="TQL48708.1"/>
    </source>
</evidence>
<organism evidence="8 9">
    <name type="scientific">Homoserinimonas aerilata</name>
    <dbReference type="NCBI Taxonomy" id="1162970"/>
    <lineage>
        <taxon>Bacteria</taxon>
        <taxon>Bacillati</taxon>
        <taxon>Actinomycetota</taxon>
        <taxon>Actinomycetes</taxon>
        <taxon>Micrococcales</taxon>
        <taxon>Microbacteriaceae</taxon>
        <taxon>Homoserinimonas</taxon>
    </lineage>
</organism>
<proteinExistence type="predicted"/>
<evidence type="ECO:0000313" key="9">
    <source>
        <dbReference type="Proteomes" id="UP000317998"/>
    </source>
</evidence>
<feature type="transmembrane region" description="Helical" evidence="7">
    <location>
        <begin position="35"/>
        <end position="58"/>
    </location>
</feature>
<feature type="transmembrane region" description="Helical" evidence="7">
    <location>
        <begin position="223"/>
        <end position="246"/>
    </location>
</feature>
<dbReference type="PANTHER" id="PTHR30213">
    <property type="entry name" value="INNER MEMBRANE PROTEIN YHJD"/>
    <property type="match status" value="1"/>
</dbReference>
<keyword evidence="9" id="KW-1185">Reference proteome</keyword>
<dbReference type="RefSeq" id="WP_246081409.1">
    <property type="nucleotide sequence ID" value="NZ_VFOM01000001.1"/>
</dbReference>
<sequence length="361" mass="38156">MATIKDLFAKVMASRPVRVLQHYSASRGPILSAGLSYQAIFAVFAAIWVGFSVAGLVLQANVELRDAFLTLLNSSVPGLIASDGGEGIIDPEQLLESQALTWSGIIALGGLLFTALGWLASCRDAVRTIFGLPGELTNFVLLKLKDIGLGLAFGVALLLSSALLVFSTQALGAAMDFVGLDRDSAASLLVGRVVGLALMFALDTVVLAALFRALSGLTIPLRRLLVGALLGAAGLGLLKVLGTALLGGATRNPLLASFAVILGLLIWFNLICQVILVAASWISVGMSDVGLIADPRVEQARREKEQRAAEQEAAIREEAAKRAAAVKRERRWGWLKRMFGHGDKTSADDAKTAGRDVGDRR</sequence>
<reference evidence="8 9" key="1">
    <citation type="submission" date="2019-06" db="EMBL/GenBank/DDBJ databases">
        <title>Sequencing the genomes of 1000 actinobacteria strains.</title>
        <authorList>
            <person name="Klenk H.-P."/>
        </authorList>
    </citation>
    <scope>NUCLEOTIDE SEQUENCE [LARGE SCALE GENOMIC DNA]</scope>
    <source>
        <strain evidence="8 9">DSM 26477</strain>
    </source>
</reference>
<keyword evidence="3 7" id="KW-0812">Transmembrane</keyword>
<feature type="region of interest" description="Disordered" evidence="6">
    <location>
        <begin position="340"/>
        <end position="361"/>
    </location>
</feature>
<evidence type="ECO:0000256" key="4">
    <source>
        <dbReference type="ARBA" id="ARBA00022989"/>
    </source>
</evidence>